<proteinExistence type="inferred from homology"/>
<organism evidence="9 10">
    <name type="scientific">Geothrix oryzae</name>
    <dbReference type="NCBI Taxonomy" id="2927975"/>
    <lineage>
        <taxon>Bacteria</taxon>
        <taxon>Pseudomonadati</taxon>
        <taxon>Acidobacteriota</taxon>
        <taxon>Holophagae</taxon>
        <taxon>Holophagales</taxon>
        <taxon>Holophagaceae</taxon>
        <taxon>Geothrix</taxon>
    </lineage>
</organism>
<reference evidence="10" key="1">
    <citation type="journal article" date="2023" name="Int. J. Syst. Evol. Microbiol.">
        <title>Mesoterricola silvestris gen. nov., sp. nov., Mesoterricola sediminis sp. nov., Geothrix oryzae sp. nov., Geothrix edaphica sp. nov., Geothrix rubra sp. nov., and Geothrix limicola sp. nov., six novel members of Acidobacteriota isolated from soils.</title>
        <authorList>
            <person name="Itoh H."/>
            <person name="Sugisawa Y."/>
            <person name="Mise K."/>
            <person name="Xu Z."/>
            <person name="Kuniyasu M."/>
            <person name="Ushijima N."/>
            <person name="Kawano K."/>
            <person name="Kobayashi E."/>
            <person name="Shiratori Y."/>
            <person name="Masuda Y."/>
            <person name="Senoo K."/>
        </authorList>
    </citation>
    <scope>NUCLEOTIDE SEQUENCE [LARGE SCALE GENOMIC DNA]</scope>
    <source>
        <strain evidence="10">Red222</strain>
    </source>
</reference>
<dbReference type="RefSeq" id="WP_286354706.1">
    <property type="nucleotide sequence ID" value="NZ_AP027079.1"/>
</dbReference>
<dbReference type="Proteomes" id="UP001242010">
    <property type="component" value="Chromosome"/>
</dbReference>
<accession>A0ABM8DMF6</accession>
<sequence length="433" mass="44430">MNKFSMALLGVLALSGDAAFAAGPLHNYLILAKGRGPGSADLDDLMARAGATVTGRIHDIGVVLAASDNPDFLAIVSADHRVQQAAEDIEVQWINNEKAIEASASDLQALGVNSEPYGGYQWNIRQIKADEAALNGDRGHGVKRARVAVLDSGIWKDHPDISPNLNWSLSASFVPGEGVVPKLAGFNHGTHVAGIIAAPINNRGIQGVAPEAEIVAVKVLGESGSGSFSWLIQGLMYASGPLVQADVINMSLGTAFDRINAGGGGAGPLIAALNRAINHATAAGTLCVSAAGNDGVDLNSRLWSIPAQSGHGMAIAATGPNGLADFDRPASYTNFGQSVVSVAAPGGDYVNASSYPLDMVISPGSATGYFFAAGTSMAAPHVSGVAALIVGKYGKLSPAELKRRIEQSAEDILAPGADPYSRRGRVNALAAVR</sequence>
<dbReference type="SUPFAM" id="SSF52743">
    <property type="entry name" value="Subtilisin-like"/>
    <property type="match status" value="1"/>
</dbReference>
<dbReference type="InterPro" id="IPR050131">
    <property type="entry name" value="Peptidase_S8_subtilisin-like"/>
</dbReference>
<evidence type="ECO:0000256" key="6">
    <source>
        <dbReference type="RuleBase" id="RU003355"/>
    </source>
</evidence>
<feature type="active site" description="Charge relay system" evidence="5">
    <location>
        <position position="376"/>
    </location>
</feature>
<evidence type="ECO:0000256" key="4">
    <source>
        <dbReference type="ARBA" id="ARBA00022825"/>
    </source>
</evidence>
<evidence type="ECO:0000256" key="3">
    <source>
        <dbReference type="ARBA" id="ARBA00022801"/>
    </source>
</evidence>
<dbReference type="PROSITE" id="PS00136">
    <property type="entry name" value="SUBTILASE_ASP"/>
    <property type="match status" value="1"/>
</dbReference>
<feature type="domain" description="Peptidase S8/S53" evidence="8">
    <location>
        <begin position="146"/>
        <end position="412"/>
    </location>
</feature>
<dbReference type="PANTHER" id="PTHR43806:SF11">
    <property type="entry name" value="CEREVISIN-RELATED"/>
    <property type="match status" value="1"/>
</dbReference>
<feature type="active site" description="Charge relay system" evidence="5">
    <location>
        <position position="188"/>
    </location>
</feature>
<dbReference type="PRINTS" id="PR00723">
    <property type="entry name" value="SUBTILISIN"/>
</dbReference>
<keyword evidence="2 5" id="KW-0645">Protease</keyword>
<dbReference type="InterPro" id="IPR036852">
    <property type="entry name" value="Peptidase_S8/S53_dom_sf"/>
</dbReference>
<dbReference type="PROSITE" id="PS51892">
    <property type="entry name" value="SUBTILASE"/>
    <property type="match status" value="1"/>
</dbReference>
<feature type="signal peptide" evidence="7">
    <location>
        <begin position="1"/>
        <end position="21"/>
    </location>
</feature>
<keyword evidence="3 5" id="KW-0378">Hydrolase</keyword>
<dbReference type="InterPro" id="IPR023827">
    <property type="entry name" value="Peptidase_S8_Asp-AS"/>
</dbReference>
<evidence type="ECO:0000256" key="1">
    <source>
        <dbReference type="ARBA" id="ARBA00011073"/>
    </source>
</evidence>
<dbReference type="Gene3D" id="3.40.50.200">
    <property type="entry name" value="Peptidase S8/S53 domain"/>
    <property type="match status" value="1"/>
</dbReference>
<comment type="similarity">
    <text evidence="1 5 6">Belongs to the peptidase S8 family.</text>
</comment>
<dbReference type="PANTHER" id="PTHR43806">
    <property type="entry name" value="PEPTIDASE S8"/>
    <property type="match status" value="1"/>
</dbReference>
<dbReference type="InterPro" id="IPR015500">
    <property type="entry name" value="Peptidase_S8_subtilisin-rel"/>
</dbReference>
<gene>
    <name evidence="9" type="ORF">GETHOR_01810</name>
</gene>
<feature type="chain" id="PRO_5047473383" evidence="7">
    <location>
        <begin position="22"/>
        <end position="433"/>
    </location>
</feature>
<dbReference type="InterPro" id="IPR022398">
    <property type="entry name" value="Peptidase_S8_His-AS"/>
</dbReference>
<dbReference type="PROSITE" id="PS00138">
    <property type="entry name" value="SUBTILASE_SER"/>
    <property type="match status" value="1"/>
</dbReference>
<dbReference type="InterPro" id="IPR023828">
    <property type="entry name" value="Peptidase_S8_Ser-AS"/>
</dbReference>
<evidence type="ECO:0000259" key="8">
    <source>
        <dbReference type="Pfam" id="PF00082"/>
    </source>
</evidence>
<name>A0ABM8DMF6_9BACT</name>
<keyword evidence="4 5" id="KW-0720">Serine protease</keyword>
<dbReference type="Pfam" id="PF00082">
    <property type="entry name" value="Peptidase_S8"/>
    <property type="match status" value="1"/>
</dbReference>
<dbReference type="InterPro" id="IPR000209">
    <property type="entry name" value="Peptidase_S8/S53_dom"/>
</dbReference>
<evidence type="ECO:0000256" key="5">
    <source>
        <dbReference type="PROSITE-ProRule" id="PRU01240"/>
    </source>
</evidence>
<evidence type="ECO:0000256" key="2">
    <source>
        <dbReference type="ARBA" id="ARBA00022670"/>
    </source>
</evidence>
<keyword evidence="10" id="KW-1185">Reference proteome</keyword>
<dbReference type="PROSITE" id="PS00137">
    <property type="entry name" value="SUBTILASE_HIS"/>
    <property type="match status" value="1"/>
</dbReference>
<feature type="active site" description="Charge relay system" evidence="5">
    <location>
        <position position="151"/>
    </location>
</feature>
<protein>
    <submittedName>
        <fullName evidence="9">Peptidase S8</fullName>
    </submittedName>
</protein>
<evidence type="ECO:0000256" key="7">
    <source>
        <dbReference type="SAM" id="SignalP"/>
    </source>
</evidence>
<dbReference type="EMBL" id="AP027079">
    <property type="protein sequence ID" value="BDU68080.1"/>
    <property type="molecule type" value="Genomic_DNA"/>
</dbReference>
<evidence type="ECO:0000313" key="10">
    <source>
        <dbReference type="Proteomes" id="UP001242010"/>
    </source>
</evidence>
<evidence type="ECO:0000313" key="9">
    <source>
        <dbReference type="EMBL" id="BDU68080.1"/>
    </source>
</evidence>
<keyword evidence="7" id="KW-0732">Signal</keyword>